<keyword evidence="2" id="KW-1185">Reference proteome</keyword>
<reference evidence="1" key="1">
    <citation type="submission" date="2022-12" db="EMBL/GenBank/DDBJ databases">
        <title>Genome Sequence of Lasiodiplodia mahajangana.</title>
        <authorList>
            <person name="Buettner E."/>
        </authorList>
    </citation>
    <scope>NUCLEOTIDE SEQUENCE</scope>
    <source>
        <strain evidence="1">VT137</strain>
    </source>
</reference>
<protein>
    <submittedName>
        <fullName evidence="1">Uncharacterized protein</fullName>
    </submittedName>
</protein>
<evidence type="ECO:0000313" key="1">
    <source>
        <dbReference type="EMBL" id="KAJ8131001.1"/>
    </source>
</evidence>
<comment type="caution">
    <text evidence="1">The sequence shown here is derived from an EMBL/GenBank/DDBJ whole genome shotgun (WGS) entry which is preliminary data.</text>
</comment>
<proteinExistence type="predicted"/>
<dbReference type="EMBL" id="JAPUUL010000379">
    <property type="protein sequence ID" value="KAJ8131001.1"/>
    <property type="molecule type" value="Genomic_DNA"/>
</dbReference>
<evidence type="ECO:0000313" key="2">
    <source>
        <dbReference type="Proteomes" id="UP001153332"/>
    </source>
</evidence>
<organism evidence="1 2">
    <name type="scientific">Lasiodiplodia mahajangana</name>
    <dbReference type="NCBI Taxonomy" id="1108764"/>
    <lineage>
        <taxon>Eukaryota</taxon>
        <taxon>Fungi</taxon>
        <taxon>Dikarya</taxon>
        <taxon>Ascomycota</taxon>
        <taxon>Pezizomycotina</taxon>
        <taxon>Dothideomycetes</taxon>
        <taxon>Dothideomycetes incertae sedis</taxon>
        <taxon>Botryosphaeriales</taxon>
        <taxon>Botryosphaeriaceae</taxon>
        <taxon>Lasiodiplodia</taxon>
    </lineage>
</organism>
<dbReference type="Proteomes" id="UP001153332">
    <property type="component" value="Unassembled WGS sequence"/>
</dbReference>
<sequence length="749" mass="85370">MSRILREKRTHEVQVSRWCPERVYVELTVPEDIHAISRIVFRTDSHDQGYSGEPHWYGTYDGSYTWFVAAAISPGGHERSPRRVVQYNVHASAIFKRHEITWSADSEDVSAREWVQSIRGGDTVQIIPKAQWPGWVNFVREAEIEVHCGEFRAADVSPPQCYRPLDKSAAEVRLLCLNPGTSNDQISCSLIHTKLREHPTVPYEALSYCWGDSRERGEITVKALEGGVDLSCTMSVTLSLLSALKAIRPLTKPARVLWVDAICINQGDFDERSSQVALIRDIFRQAHRVVVWLGEGNPKTQKSIQIINTISDRYKQSKFAADSSEDTLTSLHAPLMKGDVYGFIEEWSLFELPWFHRTWVVQEIFNAKKSVFCCGSDTVTWESFLRVNKCIPLGGLTMKTATKALMPPIYNKLFDSKISQAKSMQSTKLEILDVLIQGLDLDATDPRDKLFAMLQFGSETWGFDSLPSTIMPDYNRPTREVFSLFTKWWIMEHQSLRILSAIQALEWRTWQETRWGTSSSKLPSVDLPSWSWGYRGHSNWAIGLLGLSRDNPYRASVDTVPDVQIIRQSSGFPLVLPLTGFKVGIIEKIEPYPYNRPRDSGYEDLHRAYVGIFDPLNLTGKWQYQLGSKFNQNYMDVKDPVEMAGHFQVHRDFSQRFGGFECHGRCFFRAYEGFVGLCPYAARPGDVIVVLYGGNVTYLLRSRAQYNGKFENAKEYDFVGECYAQGYMNGEGLEEQHKNAIPIEVFALS</sequence>
<gene>
    <name evidence="1" type="ORF">O1611_g2628</name>
</gene>
<name>A0ACC2JTZ2_9PEZI</name>
<accession>A0ACC2JTZ2</accession>